<comment type="caution">
    <text evidence="2">The sequence shown here is derived from an EMBL/GenBank/DDBJ whole genome shotgun (WGS) entry which is preliminary data.</text>
</comment>
<dbReference type="AlphaFoldDB" id="A0A834W3M9"/>
<keyword evidence="3" id="KW-1185">Reference proteome</keyword>
<sequence length="133" mass="15048">MNNNRRKEQVFDQPLLTDQADDEVVRTPSTSQIPEEPRAASPPVTTYDDMETHDMEIERLRSIAVTPLPTIPNVTIQTTDLEPSPGDHGSNMETPTMSLDEGTFQENFGFSNTNHLMNSADEELHFQEVEFNQ</sequence>
<feature type="region of interest" description="Disordered" evidence="1">
    <location>
        <begin position="74"/>
        <end position="112"/>
    </location>
</feature>
<accession>A0A834W3M9</accession>
<dbReference type="Proteomes" id="UP000634136">
    <property type="component" value="Unassembled WGS sequence"/>
</dbReference>
<dbReference type="OrthoDB" id="10071381at2759"/>
<gene>
    <name evidence="2" type="ORF">G2W53_035085</name>
</gene>
<evidence type="ECO:0000313" key="2">
    <source>
        <dbReference type="EMBL" id="KAF7808342.1"/>
    </source>
</evidence>
<protein>
    <submittedName>
        <fullName evidence="2">Sister chromatid cohesion 1 protein 3-like</fullName>
    </submittedName>
</protein>
<feature type="region of interest" description="Disordered" evidence="1">
    <location>
        <begin position="1"/>
        <end position="48"/>
    </location>
</feature>
<name>A0A834W3M9_9FABA</name>
<evidence type="ECO:0000313" key="3">
    <source>
        <dbReference type="Proteomes" id="UP000634136"/>
    </source>
</evidence>
<feature type="compositionally biased region" description="Basic and acidic residues" evidence="1">
    <location>
        <begin position="1"/>
        <end position="10"/>
    </location>
</feature>
<evidence type="ECO:0000256" key="1">
    <source>
        <dbReference type="SAM" id="MobiDB-lite"/>
    </source>
</evidence>
<organism evidence="2 3">
    <name type="scientific">Senna tora</name>
    <dbReference type="NCBI Taxonomy" id="362788"/>
    <lineage>
        <taxon>Eukaryota</taxon>
        <taxon>Viridiplantae</taxon>
        <taxon>Streptophyta</taxon>
        <taxon>Embryophyta</taxon>
        <taxon>Tracheophyta</taxon>
        <taxon>Spermatophyta</taxon>
        <taxon>Magnoliopsida</taxon>
        <taxon>eudicotyledons</taxon>
        <taxon>Gunneridae</taxon>
        <taxon>Pentapetalae</taxon>
        <taxon>rosids</taxon>
        <taxon>fabids</taxon>
        <taxon>Fabales</taxon>
        <taxon>Fabaceae</taxon>
        <taxon>Caesalpinioideae</taxon>
        <taxon>Cassia clade</taxon>
        <taxon>Senna</taxon>
    </lineage>
</organism>
<reference evidence="2" key="1">
    <citation type="submission" date="2020-09" db="EMBL/GenBank/DDBJ databases">
        <title>Genome-Enabled Discovery of Anthraquinone Biosynthesis in Senna tora.</title>
        <authorList>
            <person name="Kang S.-H."/>
            <person name="Pandey R.P."/>
            <person name="Lee C.-M."/>
            <person name="Sim J.-S."/>
            <person name="Jeong J.-T."/>
            <person name="Choi B.-S."/>
            <person name="Jung M."/>
            <person name="Ginzburg D."/>
            <person name="Zhao K."/>
            <person name="Won S.Y."/>
            <person name="Oh T.-J."/>
            <person name="Yu Y."/>
            <person name="Kim N.-H."/>
            <person name="Lee O.R."/>
            <person name="Lee T.-H."/>
            <person name="Bashyal P."/>
            <person name="Kim T.-S."/>
            <person name="Lee W.-H."/>
            <person name="Kawkins C."/>
            <person name="Kim C.-K."/>
            <person name="Kim J.S."/>
            <person name="Ahn B.O."/>
            <person name="Rhee S.Y."/>
            <person name="Sohng J.K."/>
        </authorList>
    </citation>
    <scope>NUCLEOTIDE SEQUENCE</scope>
    <source>
        <tissue evidence="2">Leaf</tissue>
    </source>
</reference>
<dbReference type="EMBL" id="JAAIUW010000011">
    <property type="protein sequence ID" value="KAF7808342.1"/>
    <property type="molecule type" value="Genomic_DNA"/>
</dbReference>
<proteinExistence type="predicted"/>